<dbReference type="SUPFAM" id="SSF52833">
    <property type="entry name" value="Thioredoxin-like"/>
    <property type="match status" value="1"/>
</dbReference>
<dbReference type="Gene3D" id="2.60.40.10">
    <property type="entry name" value="Immunoglobulins"/>
    <property type="match status" value="1"/>
</dbReference>
<organism evidence="1 2">
    <name type="scientific">Chitinophaga parva</name>
    <dbReference type="NCBI Taxonomy" id="2169414"/>
    <lineage>
        <taxon>Bacteria</taxon>
        <taxon>Pseudomonadati</taxon>
        <taxon>Bacteroidota</taxon>
        <taxon>Chitinophagia</taxon>
        <taxon>Chitinophagales</taxon>
        <taxon>Chitinophagaceae</taxon>
        <taxon>Chitinophaga</taxon>
    </lineage>
</organism>
<dbReference type="InterPro" id="IPR036249">
    <property type="entry name" value="Thioredoxin-like_sf"/>
</dbReference>
<proteinExistence type="predicted"/>
<keyword evidence="2" id="KW-1185">Reference proteome</keyword>
<evidence type="ECO:0000313" key="1">
    <source>
        <dbReference type="EMBL" id="PUZ21313.1"/>
    </source>
</evidence>
<dbReference type="Pfam" id="PF07610">
    <property type="entry name" value="DUF1573"/>
    <property type="match status" value="1"/>
</dbReference>
<reference evidence="1 2" key="1">
    <citation type="submission" date="2018-04" db="EMBL/GenBank/DDBJ databases">
        <title>Chitinophaga fuyangensis sp. nov., isolated from soil in a chemical factory.</title>
        <authorList>
            <person name="Chen K."/>
        </authorList>
    </citation>
    <scope>NUCLEOTIDE SEQUENCE [LARGE SCALE GENOMIC DNA]</scope>
    <source>
        <strain evidence="1 2">LY-1</strain>
    </source>
</reference>
<dbReference type="AlphaFoldDB" id="A0A2T7BB85"/>
<name>A0A2T7BB85_9BACT</name>
<evidence type="ECO:0008006" key="3">
    <source>
        <dbReference type="Google" id="ProtNLM"/>
    </source>
</evidence>
<dbReference type="InterPro" id="IPR011467">
    <property type="entry name" value="DUF1573"/>
</dbReference>
<protein>
    <recommendedName>
        <fullName evidence="3">Thioredoxin domain-containing protein</fullName>
    </recommendedName>
</protein>
<dbReference type="EMBL" id="QCYK01000005">
    <property type="protein sequence ID" value="PUZ21313.1"/>
    <property type="molecule type" value="Genomic_DNA"/>
</dbReference>
<comment type="caution">
    <text evidence="1">The sequence shown here is derived from an EMBL/GenBank/DDBJ whole genome shotgun (WGS) entry which is preliminary data.</text>
</comment>
<dbReference type="Gene3D" id="3.40.30.10">
    <property type="entry name" value="Glutaredoxin"/>
    <property type="match status" value="1"/>
</dbReference>
<evidence type="ECO:0000313" key="2">
    <source>
        <dbReference type="Proteomes" id="UP000244450"/>
    </source>
</evidence>
<dbReference type="InterPro" id="IPR013783">
    <property type="entry name" value="Ig-like_fold"/>
</dbReference>
<gene>
    <name evidence="1" type="ORF">DCC81_25230</name>
</gene>
<sequence>MKLLFHSLYFSLTLLLLMSCGSKKVHYMEGSLTDVFLKARKQGKKVFILVADTSCRRCKAFSAKLDAEESSRSALNRDYLCYKAYTNDPATRDIAQILKCRGIPCPYFFNADGSLITFGYPNSPVFDASHTERISFDPKKFMEFYRINATIEEYKRMVYYSLNAYLLMQEALNENKPMDSAYALANRSIQIKGYLYNYYLAFKMASKMGLDKDADRDLEGLASYYSAADYSLYGPLMKSIGAPETAFAKDPFQDGVGLYFKNTIVVQNVKAGRDLEFTFPFQNLGASTVKVNDAEHPCSCIKLDWTRTPVAVEDTGSIRGVFHAEGMGHFSKEIYVHLDSKDHPMLILTLEGDII</sequence>
<dbReference type="OrthoDB" id="645813at2"/>
<dbReference type="Proteomes" id="UP000244450">
    <property type="component" value="Unassembled WGS sequence"/>
</dbReference>
<dbReference type="RefSeq" id="WP_108689547.1">
    <property type="nucleotide sequence ID" value="NZ_QCYK01000005.1"/>
</dbReference>
<dbReference type="PROSITE" id="PS51257">
    <property type="entry name" value="PROKAR_LIPOPROTEIN"/>
    <property type="match status" value="1"/>
</dbReference>
<accession>A0A2T7BB85</accession>